<keyword evidence="1" id="KW-0732">Signal</keyword>
<sequence>MYIKNTVLAAAALLLAASAQAQIAVTAEVGTTGVGAHLIFPMEKTLNARFGASYFQYKYNDTASTVHYTMKAKLQNIDVLFDWHLIDNSPFRLTGGVVYNGNKVSMVARQDSNGNYNINGKTYAASQVGILNGGIEYNKGAPYLGVGWGNALSTDKKWQFSADVGALWQGHPNGRLVQSGCTATSAACTQLARDVAVERVKMEADVQAYKVYPVLRAGVSYRF</sequence>
<feature type="signal peptide" evidence="1">
    <location>
        <begin position="1"/>
        <end position="21"/>
    </location>
</feature>
<proteinExistence type="predicted"/>
<dbReference type="Gene3D" id="2.40.160.170">
    <property type="match status" value="1"/>
</dbReference>
<name>A0A2D2DVY7_9BURK</name>
<dbReference type="OrthoDB" id="517121at2"/>
<organism evidence="2 3">
    <name type="scientific">Massilia violaceinigra</name>
    <dbReference type="NCBI Taxonomy" id="2045208"/>
    <lineage>
        <taxon>Bacteria</taxon>
        <taxon>Pseudomonadati</taxon>
        <taxon>Pseudomonadota</taxon>
        <taxon>Betaproteobacteria</taxon>
        <taxon>Burkholderiales</taxon>
        <taxon>Oxalobacteraceae</taxon>
        <taxon>Telluria group</taxon>
        <taxon>Massilia</taxon>
    </lineage>
</organism>
<gene>
    <name evidence="2" type="ORF">CR152_26440</name>
</gene>
<evidence type="ECO:0000313" key="3">
    <source>
        <dbReference type="Proteomes" id="UP000229897"/>
    </source>
</evidence>
<dbReference type="KEGG" id="mass:CR152_26440"/>
<evidence type="ECO:0000313" key="2">
    <source>
        <dbReference type="EMBL" id="ATQ79126.1"/>
    </source>
</evidence>
<dbReference type="EMBL" id="CP024608">
    <property type="protein sequence ID" value="ATQ79126.1"/>
    <property type="molecule type" value="Genomic_DNA"/>
</dbReference>
<dbReference type="Proteomes" id="UP000229897">
    <property type="component" value="Chromosome"/>
</dbReference>
<evidence type="ECO:0008006" key="4">
    <source>
        <dbReference type="Google" id="ProtNLM"/>
    </source>
</evidence>
<dbReference type="AlphaFoldDB" id="A0A2D2DVY7"/>
<accession>A0A2D2DVY7</accession>
<reference evidence="2" key="1">
    <citation type="submission" date="2017-10" db="EMBL/GenBank/DDBJ databases">
        <title>Massilia psychrophilum sp. nov., a novel purple-pigmented bacterium isolated from Tianshan glacier, Xinjiang Municipality, China.</title>
        <authorList>
            <person name="Wang H."/>
        </authorList>
    </citation>
    <scope>NUCLEOTIDE SEQUENCE [LARGE SCALE GENOMIC DNA]</scope>
    <source>
        <strain evidence="2">B2</strain>
    </source>
</reference>
<feature type="chain" id="PRO_5013554781" description="Histidine kinase" evidence="1">
    <location>
        <begin position="22"/>
        <end position="223"/>
    </location>
</feature>
<protein>
    <recommendedName>
        <fullName evidence="4">Histidine kinase</fullName>
    </recommendedName>
</protein>
<keyword evidence="3" id="KW-1185">Reference proteome</keyword>
<evidence type="ECO:0000256" key="1">
    <source>
        <dbReference type="SAM" id="SignalP"/>
    </source>
</evidence>